<protein>
    <recommendedName>
        <fullName evidence="3">GerMN domain-containing protein</fullName>
    </recommendedName>
</protein>
<dbReference type="AlphaFoldDB" id="A0A853CB82"/>
<sequence length="569" mass="58929">MRRRLVPALAVLATLLVGCSTVPTSSPNVVITQAPNRSDEPVGIEPVSPEKGATPEEVVRGFIDAAASSTRQHPVAREYLTPQAAKSWSDETGITIISPSYSAVTTEAGAVRVSADWVGNVDPRGIFSLSDQENYSREYTLEKVGKEWRIADPPDGLVMLLPDFSRLYDQLPAYFLDPTGQRLVPDPRYLIAGDSQPTALINRELDGASAALAAGVKNPLEGAQLRRAITVSSQIVTVDLTGLSPNPSPELSELCAQVVWTLQPFGARSVQVLIDGEPVSIDGIPSVQTVDTWASYSPEGAAVDAVGHYVFNGAVYTVDGKPVPGPAGAGAYGLTSAAVSANADGQLTTMAGTTAAAGGATLLMGAYGGDLAPVLAGDTLSVPTVAATRDETWVVRGGDEIVRVPAGGPAQAVATPTLGGLGRATVLQLSPDGVRAAVVIDGPEGPRLYVGTVNRSPDGGVSLPDLRQVAPSLSQVVDVAWRTSSSLLLLARDPGQARTVPYTVGVDGWNPQDVGTAGLPNEPTAVAAAPDRQPLVSAAGSIWEFSAGTWVTLIAGQEPLPGTEPFFPM</sequence>
<dbReference type="SMART" id="SM00909">
    <property type="entry name" value="Germane"/>
    <property type="match status" value="1"/>
</dbReference>
<dbReference type="PROSITE" id="PS51257">
    <property type="entry name" value="PROKAR_LIPOPROTEIN"/>
    <property type="match status" value="1"/>
</dbReference>
<dbReference type="Pfam" id="PF25976">
    <property type="entry name" value="LpqB_N"/>
    <property type="match status" value="1"/>
</dbReference>
<dbReference type="InterPro" id="IPR059026">
    <property type="entry name" value="LpqB_N"/>
</dbReference>
<organism evidence="4 5">
    <name type="scientific">Petropleomorpha daqingensis</name>
    <dbReference type="NCBI Taxonomy" id="2026353"/>
    <lineage>
        <taxon>Bacteria</taxon>
        <taxon>Bacillati</taxon>
        <taxon>Actinomycetota</taxon>
        <taxon>Actinomycetes</taxon>
        <taxon>Geodermatophilales</taxon>
        <taxon>Geodermatophilaceae</taxon>
        <taxon>Petropleomorpha</taxon>
    </lineage>
</organism>
<dbReference type="Proteomes" id="UP000541969">
    <property type="component" value="Unassembled WGS sequence"/>
</dbReference>
<comment type="caution">
    <text evidence="4">The sequence shown here is derived from an EMBL/GenBank/DDBJ whole genome shotgun (WGS) entry which is preliminary data.</text>
</comment>
<proteinExistence type="predicted"/>
<dbReference type="RefSeq" id="WP_179715298.1">
    <property type="nucleotide sequence ID" value="NZ_JACBZT010000001.1"/>
</dbReference>
<dbReference type="Pfam" id="PF10647">
    <property type="entry name" value="Gmad1"/>
    <property type="match status" value="1"/>
</dbReference>
<feature type="domain" description="GerMN" evidence="3">
    <location>
        <begin position="197"/>
        <end position="283"/>
    </location>
</feature>
<dbReference type="Pfam" id="PF10646">
    <property type="entry name" value="Germane"/>
    <property type="match status" value="1"/>
</dbReference>
<dbReference type="InterPro" id="IPR019606">
    <property type="entry name" value="GerMN"/>
</dbReference>
<feature type="chain" id="PRO_5032510246" description="GerMN domain-containing protein" evidence="2">
    <location>
        <begin position="25"/>
        <end position="569"/>
    </location>
</feature>
<evidence type="ECO:0000256" key="1">
    <source>
        <dbReference type="SAM" id="MobiDB-lite"/>
    </source>
</evidence>
<dbReference type="EMBL" id="JACBZT010000001">
    <property type="protein sequence ID" value="NYJ04597.1"/>
    <property type="molecule type" value="Genomic_DNA"/>
</dbReference>
<keyword evidence="2" id="KW-0732">Signal</keyword>
<evidence type="ECO:0000259" key="3">
    <source>
        <dbReference type="SMART" id="SM00909"/>
    </source>
</evidence>
<keyword evidence="5" id="KW-1185">Reference proteome</keyword>
<evidence type="ECO:0000313" key="5">
    <source>
        <dbReference type="Proteomes" id="UP000541969"/>
    </source>
</evidence>
<feature type="signal peptide" evidence="2">
    <location>
        <begin position="1"/>
        <end position="24"/>
    </location>
</feature>
<reference evidence="4 5" key="1">
    <citation type="submission" date="2020-07" db="EMBL/GenBank/DDBJ databases">
        <title>Sequencing the genomes of 1000 actinobacteria strains.</title>
        <authorList>
            <person name="Klenk H.-P."/>
        </authorList>
    </citation>
    <scope>NUCLEOTIDE SEQUENCE [LARGE SCALE GENOMIC DNA]</scope>
    <source>
        <strain evidence="4 5">DSM 104001</strain>
    </source>
</reference>
<evidence type="ECO:0000313" key="4">
    <source>
        <dbReference type="EMBL" id="NYJ04597.1"/>
    </source>
</evidence>
<evidence type="ECO:0000256" key="2">
    <source>
        <dbReference type="SAM" id="SignalP"/>
    </source>
</evidence>
<name>A0A853CB82_9ACTN</name>
<feature type="region of interest" description="Disordered" evidence="1">
    <location>
        <begin position="30"/>
        <end position="53"/>
    </location>
</feature>
<gene>
    <name evidence="4" type="ORF">GGQ55_000875</name>
</gene>
<accession>A0A853CB82</accession>
<dbReference type="InterPro" id="IPR018910">
    <property type="entry name" value="LpqB_C"/>
</dbReference>